<organism evidence="1 2">
    <name type="scientific">Algoriphagus winogradskyi</name>
    <dbReference type="NCBI Taxonomy" id="237017"/>
    <lineage>
        <taxon>Bacteria</taxon>
        <taxon>Pseudomonadati</taxon>
        <taxon>Bacteroidota</taxon>
        <taxon>Cytophagia</taxon>
        <taxon>Cytophagales</taxon>
        <taxon>Cyclobacteriaceae</taxon>
        <taxon>Algoriphagus</taxon>
    </lineage>
</organism>
<reference evidence="1 2" key="1">
    <citation type="submission" date="2017-05" db="EMBL/GenBank/DDBJ databases">
        <authorList>
            <person name="Varghese N."/>
            <person name="Submissions S."/>
        </authorList>
    </citation>
    <scope>NUCLEOTIDE SEQUENCE [LARGE SCALE GENOMIC DNA]</scope>
    <source>
        <strain evidence="1 2">DSM 15360</strain>
    </source>
</reference>
<evidence type="ECO:0000313" key="2">
    <source>
        <dbReference type="Proteomes" id="UP001157915"/>
    </source>
</evidence>
<name>A0ABY1PF37_9BACT</name>
<proteinExistence type="predicted"/>
<accession>A0ABY1PF37</accession>
<protein>
    <submittedName>
        <fullName evidence="1">Uncharacterized protein</fullName>
    </submittedName>
</protein>
<evidence type="ECO:0000313" key="1">
    <source>
        <dbReference type="EMBL" id="SMP32428.1"/>
    </source>
</evidence>
<gene>
    <name evidence="1" type="ORF">SAMN06265367_10816</name>
</gene>
<keyword evidence="2" id="KW-1185">Reference proteome</keyword>
<sequence length="67" mass="7730">MIIRNETRNLRLISYLNEKQILRLHLVQVTDDRNGLNYLFILDLIGMKGLPKKTDAASSVNGLSYRL</sequence>
<dbReference type="RefSeq" id="WP_283414285.1">
    <property type="nucleotide sequence ID" value="NZ_FXUA01000008.1"/>
</dbReference>
<dbReference type="Proteomes" id="UP001157915">
    <property type="component" value="Unassembled WGS sequence"/>
</dbReference>
<dbReference type="EMBL" id="FXUA01000008">
    <property type="protein sequence ID" value="SMP32428.1"/>
    <property type="molecule type" value="Genomic_DNA"/>
</dbReference>
<comment type="caution">
    <text evidence="1">The sequence shown here is derived from an EMBL/GenBank/DDBJ whole genome shotgun (WGS) entry which is preliminary data.</text>
</comment>